<sequence>MVETPRVENFNGTEIVARRSPGGAGRSAFAQAGGAGTEGGSTSRTSDRARRDRGRKNSMKTLMDRFRALLQEPAGHPADGRMIGVGLAAAMRKHGSADGVERYLADWAGDHRIDVSP</sequence>
<proteinExistence type="predicted"/>
<dbReference type="Proteomes" id="UP000644610">
    <property type="component" value="Unassembled WGS sequence"/>
</dbReference>
<reference evidence="2" key="1">
    <citation type="submission" date="2021-01" db="EMBL/GenBank/DDBJ databases">
        <title>Whole genome shotgun sequence of Planotetraspora silvatica NBRC 100141.</title>
        <authorList>
            <person name="Komaki H."/>
            <person name="Tamura T."/>
        </authorList>
    </citation>
    <scope>NUCLEOTIDE SEQUENCE</scope>
    <source>
        <strain evidence="2">NBRC 100141</strain>
    </source>
</reference>
<name>A0A8J3UPS6_9ACTN</name>
<evidence type="ECO:0000256" key="1">
    <source>
        <dbReference type="SAM" id="MobiDB-lite"/>
    </source>
</evidence>
<gene>
    <name evidence="2" type="ORF">Psi02_47800</name>
</gene>
<accession>A0A8J3UPS6</accession>
<organism evidence="2 3">
    <name type="scientific">Planotetraspora silvatica</name>
    <dbReference type="NCBI Taxonomy" id="234614"/>
    <lineage>
        <taxon>Bacteria</taxon>
        <taxon>Bacillati</taxon>
        <taxon>Actinomycetota</taxon>
        <taxon>Actinomycetes</taxon>
        <taxon>Streptosporangiales</taxon>
        <taxon>Streptosporangiaceae</taxon>
        <taxon>Planotetraspora</taxon>
    </lineage>
</organism>
<evidence type="ECO:0000313" key="3">
    <source>
        <dbReference type="Proteomes" id="UP000644610"/>
    </source>
</evidence>
<dbReference type="AlphaFoldDB" id="A0A8J3UPS6"/>
<comment type="caution">
    <text evidence="2">The sequence shown here is derived from an EMBL/GenBank/DDBJ whole genome shotgun (WGS) entry which is preliminary data.</text>
</comment>
<keyword evidence="3" id="KW-1185">Reference proteome</keyword>
<dbReference type="EMBL" id="BOOQ01000031">
    <property type="protein sequence ID" value="GII48356.1"/>
    <property type="molecule type" value="Genomic_DNA"/>
</dbReference>
<evidence type="ECO:0000313" key="2">
    <source>
        <dbReference type="EMBL" id="GII48356.1"/>
    </source>
</evidence>
<feature type="region of interest" description="Disordered" evidence="1">
    <location>
        <begin position="1"/>
        <end position="59"/>
    </location>
</feature>
<protein>
    <submittedName>
        <fullName evidence="2">Uncharacterized protein</fullName>
    </submittedName>
</protein>